<accession>A0A2I0X8H5</accession>
<gene>
    <name evidence="2" type="ORF">MA16_Dca002708</name>
</gene>
<name>A0A2I0X8H5_9ASPA</name>
<evidence type="ECO:0000313" key="2">
    <source>
        <dbReference type="EMBL" id="PKU84196.1"/>
    </source>
</evidence>
<proteinExistence type="predicted"/>
<reference evidence="2 3" key="2">
    <citation type="journal article" date="2017" name="Nature">
        <title>The Apostasia genome and the evolution of orchids.</title>
        <authorList>
            <person name="Zhang G.Q."/>
            <person name="Liu K.W."/>
            <person name="Li Z."/>
            <person name="Lohaus R."/>
            <person name="Hsiao Y.Y."/>
            <person name="Niu S.C."/>
            <person name="Wang J.Y."/>
            <person name="Lin Y.C."/>
            <person name="Xu Q."/>
            <person name="Chen L.J."/>
            <person name="Yoshida K."/>
            <person name="Fujiwara S."/>
            <person name="Wang Z.W."/>
            <person name="Zhang Y.Q."/>
            <person name="Mitsuda N."/>
            <person name="Wang M."/>
            <person name="Liu G.H."/>
            <person name="Pecoraro L."/>
            <person name="Huang H.X."/>
            <person name="Xiao X.J."/>
            <person name="Lin M."/>
            <person name="Wu X.Y."/>
            <person name="Wu W.L."/>
            <person name="Chen Y.Y."/>
            <person name="Chang S.B."/>
            <person name="Sakamoto S."/>
            <person name="Ohme-Takagi M."/>
            <person name="Yagi M."/>
            <person name="Zeng S.J."/>
            <person name="Shen C.Y."/>
            <person name="Yeh C.M."/>
            <person name="Luo Y.B."/>
            <person name="Tsai W.C."/>
            <person name="Van de Peer Y."/>
            <person name="Liu Z.J."/>
        </authorList>
    </citation>
    <scope>NUCLEOTIDE SEQUENCE [LARGE SCALE GENOMIC DNA]</scope>
    <source>
        <tissue evidence="2">The whole plant</tissue>
    </source>
</reference>
<sequence>MDKEERDRTRGSSIRASLIKWKRYYERRSGGFVWVRKSKWRSDGFGESGSSDRIFICVRSGDDRDKSVHTRDGRSQPVQKRRCLQTVATADATL</sequence>
<feature type="region of interest" description="Disordered" evidence="1">
    <location>
        <begin position="63"/>
        <end position="82"/>
    </location>
</feature>
<evidence type="ECO:0000313" key="3">
    <source>
        <dbReference type="Proteomes" id="UP000233837"/>
    </source>
</evidence>
<evidence type="ECO:0000256" key="1">
    <source>
        <dbReference type="SAM" id="MobiDB-lite"/>
    </source>
</evidence>
<protein>
    <submittedName>
        <fullName evidence="2">Uncharacterized protein</fullName>
    </submittedName>
</protein>
<dbReference type="Proteomes" id="UP000233837">
    <property type="component" value="Unassembled WGS sequence"/>
</dbReference>
<organism evidence="2 3">
    <name type="scientific">Dendrobium catenatum</name>
    <dbReference type="NCBI Taxonomy" id="906689"/>
    <lineage>
        <taxon>Eukaryota</taxon>
        <taxon>Viridiplantae</taxon>
        <taxon>Streptophyta</taxon>
        <taxon>Embryophyta</taxon>
        <taxon>Tracheophyta</taxon>
        <taxon>Spermatophyta</taxon>
        <taxon>Magnoliopsida</taxon>
        <taxon>Liliopsida</taxon>
        <taxon>Asparagales</taxon>
        <taxon>Orchidaceae</taxon>
        <taxon>Epidendroideae</taxon>
        <taxon>Malaxideae</taxon>
        <taxon>Dendrobiinae</taxon>
        <taxon>Dendrobium</taxon>
    </lineage>
</organism>
<keyword evidence="3" id="KW-1185">Reference proteome</keyword>
<reference evidence="2 3" key="1">
    <citation type="journal article" date="2016" name="Sci. Rep.">
        <title>The Dendrobium catenatum Lindl. genome sequence provides insights into polysaccharide synthase, floral development and adaptive evolution.</title>
        <authorList>
            <person name="Zhang G.Q."/>
            <person name="Xu Q."/>
            <person name="Bian C."/>
            <person name="Tsai W.C."/>
            <person name="Yeh C.M."/>
            <person name="Liu K.W."/>
            <person name="Yoshida K."/>
            <person name="Zhang L.S."/>
            <person name="Chang S.B."/>
            <person name="Chen F."/>
            <person name="Shi Y."/>
            <person name="Su Y.Y."/>
            <person name="Zhang Y.Q."/>
            <person name="Chen L.J."/>
            <person name="Yin Y."/>
            <person name="Lin M."/>
            <person name="Huang H."/>
            <person name="Deng H."/>
            <person name="Wang Z.W."/>
            <person name="Zhu S.L."/>
            <person name="Zhao X."/>
            <person name="Deng C."/>
            <person name="Niu S.C."/>
            <person name="Huang J."/>
            <person name="Wang M."/>
            <person name="Liu G.H."/>
            <person name="Yang H.J."/>
            <person name="Xiao X.J."/>
            <person name="Hsiao Y.Y."/>
            <person name="Wu W.L."/>
            <person name="Chen Y.Y."/>
            <person name="Mitsuda N."/>
            <person name="Ohme-Takagi M."/>
            <person name="Luo Y.B."/>
            <person name="Van de Peer Y."/>
            <person name="Liu Z.J."/>
        </authorList>
    </citation>
    <scope>NUCLEOTIDE SEQUENCE [LARGE SCALE GENOMIC DNA]</scope>
    <source>
        <tissue evidence="2">The whole plant</tissue>
    </source>
</reference>
<feature type="compositionally biased region" description="Basic and acidic residues" evidence="1">
    <location>
        <begin position="63"/>
        <end position="74"/>
    </location>
</feature>
<dbReference type="EMBL" id="KZ502052">
    <property type="protein sequence ID" value="PKU84196.1"/>
    <property type="molecule type" value="Genomic_DNA"/>
</dbReference>
<dbReference type="AlphaFoldDB" id="A0A2I0X8H5"/>